<feature type="transmembrane region" description="Helical" evidence="1">
    <location>
        <begin position="199"/>
        <end position="223"/>
    </location>
</feature>
<protein>
    <submittedName>
        <fullName evidence="2">Uncharacterized protein</fullName>
    </submittedName>
</protein>
<organism evidence="2 3">
    <name type="scientific">Canna indica</name>
    <name type="common">Indian-shot</name>
    <dbReference type="NCBI Taxonomy" id="4628"/>
    <lineage>
        <taxon>Eukaryota</taxon>
        <taxon>Viridiplantae</taxon>
        <taxon>Streptophyta</taxon>
        <taxon>Embryophyta</taxon>
        <taxon>Tracheophyta</taxon>
        <taxon>Spermatophyta</taxon>
        <taxon>Magnoliopsida</taxon>
        <taxon>Liliopsida</taxon>
        <taxon>Zingiberales</taxon>
        <taxon>Cannaceae</taxon>
        <taxon>Canna</taxon>
    </lineage>
</organism>
<keyword evidence="1" id="KW-1133">Transmembrane helix</keyword>
<dbReference type="PANTHER" id="PTHR46347:SF1">
    <property type="entry name" value="RING_FYVE_PHD ZINC FINGER SUPERFAMILY PROTEIN"/>
    <property type="match status" value="1"/>
</dbReference>
<dbReference type="EMBL" id="CP136892">
    <property type="protein sequence ID" value="WOL02724.1"/>
    <property type="molecule type" value="Genomic_DNA"/>
</dbReference>
<keyword evidence="1" id="KW-0472">Membrane</keyword>
<reference evidence="2 3" key="1">
    <citation type="submission" date="2023-10" db="EMBL/GenBank/DDBJ databases">
        <title>Chromosome-scale genome assembly provides insights into flower coloration mechanisms of Canna indica.</title>
        <authorList>
            <person name="Li C."/>
        </authorList>
    </citation>
    <scope>NUCLEOTIDE SEQUENCE [LARGE SCALE GENOMIC DNA]</scope>
    <source>
        <tissue evidence="2">Flower</tissue>
    </source>
</reference>
<evidence type="ECO:0000313" key="2">
    <source>
        <dbReference type="EMBL" id="WOL02724.1"/>
    </source>
</evidence>
<dbReference type="AlphaFoldDB" id="A0AAQ3K6M9"/>
<proteinExistence type="predicted"/>
<dbReference type="PANTHER" id="PTHR46347">
    <property type="entry name" value="RING/FYVE/PHD ZINC FINGER SUPERFAMILY PROTEIN"/>
    <property type="match status" value="1"/>
</dbReference>
<keyword evidence="3" id="KW-1185">Reference proteome</keyword>
<sequence>MTEAESSFAAPEPIGANTEERFAFTHCTTCKVPYYLRAHIRPDRRWKVLKFFKFPNILFIFAVIQLVICALARMLFLVTPVSRHLSDFRISVYGYHYSYYQSQLSWAFDTEFKFYYASGAVLFCIVVGLSGCLIIFYKRRLHNGVSQSSCQDLPTLCCETGWSKRITSLARFVNTPSECGFIGEADRVWIEMLFVMESLVIGLLIFGIFYSIIISSFFGQLIWRHHYYVVAKQMLAREYVVEDMVHMDGKVKDWSPPPLLPEHVQELKELGLYL</sequence>
<keyword evidence="1" id="KW-0812">Transmembrane</keyword>
<evidence type="ECO:0000313" key="3">
    <source>
        <dbReference type="Proteomes" id="UP001327560"/>
    </source>
</evidence>
<evidence type="ECO:0000256" key="1">
    <source>
        <dbReference type="SAM" id="Phobius"/>
    </source>
</evidence>
<gene>
    <name evidence="2" type="ORF">Cni_G11443</name>
</gene>
<feature type="transmembrane region" description="Helical" evidence="1">
    <location>
        <begin position="114"/>
        <end position="137"/>
    </location>
</feature>
<feature type="transmembrane region" description="Helical" evidence="1">
    <location>
        <begin position="54"/>
        <end position="76"/>
    </location>
</feature>
<accession>A0AAQ3K6M9</accession>
<name>A0AAQ3K6M9_9LILI</name>
<dbReference type="Proteomes" id="UP001327560">
    <property type="component" value="Chromosome 3"/>
</dbReference>